<dbReference type="GeneID" id="301106609"/>
<dbReference type="Proteomes" id="UP000594380">
    <property type="component" value="Unassembled WGS sequence"/>
</dbReference>
<feature type="chain" id="PRO_5030814386" evidence="2">
    <location>
        <begin position="29"/>
        <end position="301"/>
    </location>
</feature>
<evidence type="ECO:0000256" key="1">
    <source>
        <dbReference type="SAM" id="MobiDB-lite"/>
    </source>
</evidence>
<dbReference type="AlphaFoldDB" id="A0A7Y6K8Y4"/>
<name>A0A7Y6K8Y4_9BURK</name>
<accession>A0A7Y6K8Y4</accession>
<proteinExistence type="predicted"/>
<feature type="domain" description="Peptidase S1" evidence="3">
    <location>
        <begin position="167"/>
        <end position="260"/>
    </location>
</feature>
<dbReference type="GO" id="GO:0004252">
    <property type="term" value="F:serine-type endopeptidase activity"/>
    <property type="evidence" value="ECO:0007669"/>
    <property type="project" value="InterPro"/>
</dbReference>
<dbReference type="InterPro" id="IPR001254">
    <property type="entry name" value="Trypsin_dom"/>
</dbReference>
<dbReference type="InterPro" id="IPR009003">
    <property type="entry name" value="Peptidase_S1_PA"/>
</dbReference>
<dbReference type="Gene3D" id="2.40.10.10">
    <property type="entry name" value="Trypsin-like serine proteases"/>
    <property type="match status" value="2"/>
</dbReference>
<feature type="region of interest" description="Disordered" evidence="1">
    <location>
        <begin position="278"/>
        <end position="301"/>
    </location>
</feature>
<evidence type="ECO:0000313" key="4">
    <source>
        <dbReference type="EMBL" id="NUY05769.1"/>
    </source>
</evidence>
<keyword evidence="2" id="KW-0732">Signal</keyword>
<dbReference type="PROSITE" id="PS00135">
    <property type="entry name" value="TRYPSIN_SER"/>
    <property type="match status" value="1"/>
</dbReference>
<dbReference type="GO" id="GO:0006508">
    <property type="term" value="P:proteolysis"/>
    <property type="evidence" value="ECO:0007669"/>
    <property type="project" value="InterPro"/>
</dbReference>
<dbReference type="RefSeq" id="WP_176112259.1">
    <property type="nucleotide sequence ID" value="NZ_JAALDK010000003.1"/>
</dbReference>
<sequence length="301" mass="32381">MKTLPLKKRVAPLAMAIATNLASSVATAQTPDVVQPRNPDRAVLPVISGSKVSVPSGSCSVGAVLVPKSILHRLTPYQRATRWLVLAKHCAPMYATIQVGTVAIGNVVWQSAASDIELVRVSPKPNPMSLQCASSHHSAAFCSPIQTYTPLANNQVFMPRAGQEARLAVTGWADAPYEQFCTSGWRTGVRCVWRGMSVEAGVYTPNYEHINAAHSSELESIENGDSGGPVVTYERQLIGIISSGEPVGRSIVYYTPMQQVLYELYSYSLAPADLPTDVGEDNPLSRNGENAGWELAPTDDE</sequence>
<comment type="caution">
    <text evidence="4">The sequence shown here is derived from an EMBL/GenBank/DDBJ whole genome shotgun (WGS) entry which is preliminary data.</text>
</comment>
<dbReference type="InterPro" id="IPR033116">
    <property type="entry name" value="TRYPSIN_SER"/>
</dbReference>
<evidence type="ECO:0000256" key="2">
    <source>
        <dbReference type="SAM" id="SignalP"/>
    </source>
</evidence>
<dbReference type="EMBL" id="JAALDK010000003">
    <property type="protein sequence ID" value="NUY05769.1"/>
    <property type="molecule type" value="Genomic_DNA"/>
</dbReference>
<gene>
    <name evidence="4" type="ORF">G5S42_40480</name>
</gene>
<dbReference type="InterPro" id="IPR043504">
    <property type="entry name" value="Peptidase_S1_PA_chymotrypsin"/>
</dbReference>
<evidence type="ECO:0000313" key="5">
    <source>
        <dbReference type="Proteomes" id="UP000594380"/>
    </source>
</evidence>
<dbReference type="SUPFAM" id="SSF50494">
    <property type="entry name" value="Trypsin-like serine proteases"/>
    <property type="match status" value="1"/>
</dbReference>
<protein>
    <submittedName>
        <fullName evidence="4">S1 family peptidase</fullName>
    </submittedName>
</protein>
<feature type="signal peptide" evidence="2">
    <location>
        <begin position="1"/>
        <end position="28"/>
    </location>
</feature>
<evidence type="ECO:0000259" key="3">
    <source>
        <dbReference type="Pfam" id="PF00089"/>
    </source>
</evidence>
<organism evidence="4 5">
    <name type="scientific">Paraburkholderia youngii</name>
    <dbReference type="NCBI Taxonomy" id="2782701"/>
    <lineage>
        <taxon>Bacteria</taxon>
        <taxon>Pseudomonadati</taxon>
        <taxon>Pseudomonadota</taxon>
        <taxon>Betaproteobacteria</taxon>
        <taxon>Burkholderiales</taxon>
        <taxon>Burkholderiaceae</taxon>
        <taxon>Paraburkholderia</taxon>
    </lineage>
</organism>
<reference evidence="4 5" key="1">
    <citation type="submission" date="2020-02" db="EMBL/GenBank/DDBJ databases">
        <title>Paraburkholderia simonii sp. nov. and Paraburkholderia youngii sp. nov. Brazilian and Mexican Mimosa-associated rhizobia.</title>
        <authorList>
            <person name="Mavima L."/>
            <person name="Beukes C.W."/>
            <person name="Chan W.Y."/>
            <person name="Palmer M."/>
            <person name="De Meyer S.E."/>
            <person name="James E.K."/>
            <person name="Venter S.N."/>
            <person name="Steenkamp E.T."/>
        </authorList>
    </citation>
    <scope>NUCLEOTIDE SEQUENCE [LARGE SCALE GENOMIC DNA]</scope>
    <source>
        <strain evidence="4 5">JPY169</strain>
    </source>
</reference>
<dbReference type="Pfam" id="PF00089">
    <property type="entry name" value="Trypsin"/>
    <property type="match status" value="1"/>
</dbReference>